<dbReference type="EMBL" id="KZ826360">
    <property type="protein sequence ID" value="PYI05160.1"/>
    <property type="molecule type" value="Genomic_DNA"/>
</dbReference>
<feature type="domain" description="DUF8212" evidence="2">
    <location>
        <begin position="217"/>
        <end position="241"/>
    </location>
</feature>
<dbReference type="Proteomes" id="UP000248423">
    <property type="component" value="Unassembled WGS sequence"/>
</dbReference>
<organism evidence="3 4">
    <name type="scientific">Aspergillus sclerotiicarbonarius (strain CBS 121057 / IBT 28362)</name>
    <dbReference type="NCBI Taxonomy" id="1448318"/>
    <lineage>
        <taxon>Eukaryota</taxon>
        <taxon>Fungi</taxon>
        <taxon>Dikarya</taxon>
        <taxon>Ascomycota</taxon>
        <taxon>Pezizomycotina</taxon>
        <taxon>Eurotiomycetes</taxon>
        <taxon>Eurotiomycetidae</taxon>
        <taxon>Eurotiales</taxon>
        <taxon>Aspergillaceae</taxon>
        <taxon>Aspergillus</taxon>
        <taxon>Aspergillus subgen. Circumdati</taxon>
    </lineage>
</organism>
<evidence type="ECO:0000313" key="4">
    <source>
        <dbReference type="Proteomes" id="UP000248423"/>
    </source>
</evidence>
<keyword evidence="4" id="KW-1185">Reference proteome</keyword>
<dbReference type="PANTHER" id="PTHR10622">
    <property type="entry name" value="HET DOMAIN-CONTAINING PROTEIN"/>
    <property type="match status" value="1"/>
</dbReference>
<dbReference type="VEuPathDB" id="FungiDB:BO78DRAFT_419819"/>
<dbReference type="AlphaFoldDB" id="A0A319E6Y6"/>
<dbReference type="STRING" id="1448318.A0A319E6Y6"/>
<evidence type="ECO:0000259" key="2">
    <source>
        <dbReference type="Pfam" id="PF26640"/>
    </source>
</evidence>
<dbReference type="OrthoDB" id="674604at2759"/>
<dbReference type="PANTHER" id="PTHR10622:SF10">
    <property type="entry name" value="HET DOMAIN-CONTAINING PROTEIN"/>
    <property type="match status" value="1"/>
</dbReference>
<dbReference type="InterPro" id="IPR010730">
    <property type="entry name" value="HET"/>
</dbReference>
<proteinExistence type="predicted"/>
<feature type="domain" description="Heterokaryon incompatibility" evidence="1">
    <location>
        <begin position="24"/>
        <end position="113"/>
    </location>
</feature>
<sequence length="331" mass="37307">MRLLYTDGPAIRLTEFADAPTGDYAILSHTWALVEVTFQDMMSGSATDEQGFEKIRGCCEKASEEGIKYSWVDTCCIDKASSAELSEAINSMYRWYQEAKICYVYLSDVQSESEIAGSRWFTRGWTLQELIAPRNIIFLNREWKELGTKESLQGLLNKITRIPPGVLSGEEDLEDLSIAQRMSWAARRVTTRVEDRAYSLMGIFGINMPLIYGEGKRSFARLQEEILKVVDDQSIFAWRSDSENHGGLLAISPDAFRDSADIISFNPFSASAGPMTQSSKGIHLELRLIATDRPGQGLAILNCKDRARGNHPLAIYLEDLLMTMEQFERIE</sequence>
<evidence type="ECO:0000259" key="1">
    <source>
        <dbReference type="Pfam" id="PF06985"/>
    </source>
</evidence>
<name>A0A319E6Y6_ASPSB</name>
<dbReference type="Pfam" id="PF26640">
    <property type="entry name" value="DUF8212"/>
    <property type="match status" value="1"/>
</dbReference>
<gene>
    <name evidence="3" type="ORF">BO78DRAFT_419819</name>
</gene>
<reference evidence="3 4" key="1">
    <citation type="submission" date="2018-02" db="EMBL/GenBank/DDBJ databases">
        <title>The genomes of Aspergillus section Nigri reveals drivers in fungal speciation.</title>
        <authorList>
            <consortium name="DOE Joint Genome Institute"/>
            <person name="Vesth T.C."/>
            <person name="Nybo J."/>
            <person name="Theobald S."/>
            <person name="Brandl J."/>
            <person name="Frisvad J.C."/>
            <person name="Nielsen K.F."/>
            <person name="Lyhne E.K."/>
            <person name="Kogle M.E."/>
            <person name="Kuo A."/>
            <person name="Riley R."/>
            <person name="Clum A."/>
            <person name="Nolan M."/>
            <person name="Lipzen A."/>
            <person name="Salamov A."/>
            <person name="Henrissat B."/>
            <person name="Wiebenga A."/>
            <person name="De vries R.P."/>
            <person name="Grigoriev I.V."/>
            <person name="Mortensen U.H."/>
            <person name="Andersen M.R."/>
            <person name="Baker S.E."/>
        </authorList>
    </citation>
    <scope>NUCLEOTIDE SEQUENCE [LARGE SCALE GENOMIC DNA]</scope>
    <source>
        <strain evidence="3 4">CBS 121057</strain>
    </source>
</reference>
<dbReference type="InterPro" id="IPR058525">
    <property type="entry name" value="DUF8212"/>
</dbReference>
<evidence type="ECO:0000313" key="3">
    <source>
        <dbReference type="EMBL" id="PYI05160.1"/>
    </source>
</evidence>
<dbReference type="Pfam" id="PF06985">
    <property type="entry name" value="HET"/>
    <property type="match status" value="1"/>
</dbReference>
<protein>
    <submittedName>
        <fullName evidence="3">HET-domain-containing protein</fullName>
    </submittedName>
</protein>
<accession>A0A319E6Y6</accession>